<dbReference type="HAMAP" id="MF_00278">
    <property type="entry name" value="HisH"/>
    <property type="match status" value="1"/>
</dbReference>
<dbReference type="GO" id="GO:0000105">
    <property type="term" value="P:L-histidine biosynthetic process"/>
    <property type="evidence" value="ECO:0007669"/>
    <property type="project" value="UniProtKB-UniRule"/>
</dbReference>
<dbReference type="EC" id="4.3.2.10" evidence="10"/>
<keyword evidence="4 10" id="KW-0378">Hydrolase</keyword>
<dbReference type="GO" id="GO:0005737">
    <property type="term" value="C:cytoplasm"/>
    <property type="evidence" value="ECO:0007669"/>
    <property type="project" value="UniProtKB-SubCell"/>
</dbReference>
<organism evidence="13 14">
    <name type="scientific">Liquorilactobacillus capillatus DSM 19910</name>
    <dbReference type="NCBI Taxonomy" id="1423731"/>
    <lineage>
        <taxon>Bacteria</taxon>
        <taxon>Bacillati</taxon>
        <taxon>Bacillota</taxon>
        <taxon>Bacilli</taxon>
        <taxon>Lactobacillales</taxon>
        <taxon>Lactobacillaceae</taxon>
        <taxon>Liquorilactobacillus</taxon>
    </lineage>
</organism>
<name>A0A0R1MG94_9LACO</name>
<keyword evidence="14" id="KW-1185">Reference proteome</keyword>
<feature type="domain" description="Glutamine amidotransferase" evidence="12">
    <location>
        <begin position="2"/>
        <end position="192"/>
    </location>
</feature>
<dbReference type="GO" id="GO:0004359">
    <property type="term" value="F:glutaminase activity"/>
    <property type="evidence" value="ECO:0007669"/>
    <property type="project" value="UniProtKB-EC"/>
</dbReference>
<dbReference type="InterPro" id="IPR010139">
    <property type="entry name" value="Imidazole-glycPsynth_HisH"/>
</dbReference>
<keyword evidence="10" id="KW-0963">Cytoplasm</keyword>
<protein>
    <recommendedName>
        <fullName evidence="10">Imidazole glycerol phosphate synthase subunit HisH</fullName>
        <ecNumber evidence="10">4.3.2.10</ecNumber>
    </recommendedName>
    <alternativeName>
        <fullName evidence="10">IGP synthase glutaminase subunit</fullName>
        <ecNumber evidence="10">3.5.1.2</ecNumber>
    </alternativeName>
    <alternativeName>
        <fullName evidence="10">IGP synthase subunit HisH</fullName>
    </alternativeName>
    <alternativeName>
        <fullName evidence="10">ImGP synthase subunit HisH</fullName>
        <shortName evidence="10">IGPS subunit HisH</shortName>
    </alternativeName>
</protein>
<dbReference type="NCBIfam" id="TIGR01855">
    <property type="entry name" value="IMP_synth_hisH"/>
    <property type="match status" value="1"/>
</dbReference>
<comment type="function">
    <text evidence="10">IGPS catalyzes the conversion of PRFAR and glutamine to IGP, AICAR and glutamate. The HisH subunit catalyzes the hydrolysis of glutamine to glutamate and ammonia as part of the synthesis of IGP and AICAR. The resulting ammonia molecule is channeled to the active site of HisF.</text>
</comment>
<evidence type="ECO:0000256" key="7">
    <source>
        <dbReference type="ARBA" id="ARBA00023239"/>
    </source>
</evidence>
<evidence type="ECO:0000256" key="3">
    <source>
        <dbReference type="ARBA" id="ARBA00022605"/>
    </source>
</evidence>
<dbReference type="PROSITE" id="PS51273">
    <property type="entry name" value="GATASE_TYPE_1"/>
    <property type="match status" value="1"/>
</dbReference>
<evidence type="ECO:0000256" key="8">
    <source>
        <dbReference type="ARBA" id="ARBA00047838"/>
    </source>
</evidence>
<evidence type="ECO:0000313" key="13">
    <source>
        <dbReference type="EMBL" id="KRL02696.1"/>
    </source>
</evidence>
<dbReference type="GO" id="GO:0016829">
    <property type="term" value="F:lyase activity"/>
    <property type="evidence" value="ECO:0007669"/>
    <property type="project" value="UniProtKB-KW"/>
</dbReference>
<proteinExistence type="inferred from homology"/>
<dbReference type="Pfam" id="PF00117">
    <property type="entry name" value="GATase"/>
    <property type="match status" value="1"/>
</dbReference>
<accession>A0A0R1MG94</accession>
<dbReference type="PATRIC" id="fig|1423731.3.peg.598"/>
<comment type="subunit">
    <text evidence="2 10">Heterodimer of HisH and HisF.</text>
</comment>
<dbReference type="GO" id="GO:0000107">
    <property type="term" value="F:imidazoleglycerol-phosphate synthase activity"/>
    <property type="evidence" value="ECO:0007669"/>
    <property type="project" value="UniProtKB-UniRule"/>
</dbReference>
<evidence type="ECO:0000256" key="6">
    <source>
        <dbReference type="ARBA" id="ARBA00023102"/>
    </source>
</evidence>
<evidence type="ECO:0000256" key="5">
    <source>
        <dbReference type="ARBA" id="ARBA00022962"/>
    </source>
</evidence>
<evidence type="ECO:0000256" key="11">
    <source>
        <dbReference type="PIRSR" id="PIRSR000495-1"/>
    </source>
</evidence>
<feature type="active site" evidence="10 11">
    <location>
        <position position="179"/>
    </location>
</feature>
<dbReference type="SUPFAM" id="SSF52317">
    <property type="entry name" value="Class I glutamine amidotransferase-like"/>
    <property type="match status" value="1"/>
</dbReference>
<evidence type="ECO:0000256" key="9">
    <source>
        <dbReference type="ARBA" id="ARBA00049534"/>
    </source>
</evidence>
<sequence length="199" mass="22113">MDYDAGNTYNLQKAFAYIGVETKLTDDPAELLASEAIILPGVGAFQKAMSILETKKLDVTLRKAVGKGIPLLGICLGMQLLFDSSSEYGVTEGLHLIPGTVRGLPEKKGFKIPQMGWNKNRLCQPHSEFKILENKYTYFVHSYYAKCASKYVISEVEYSVAVPAVVQKENVFGMQFHPEKSGQVGLDLLKTFVERIVIK</sequence>
<dbReference type="AlphaFoldDB" id="A0A0R1MG94"/>
<evidence type="ECO:0000256" key="10">
    <source>
        <dbReference type="HAMAP-Rule" id="MF_00278"/>
    </source>
</evidence>
<dbReference type="UniPathway" id="UPA00031">
    <property type="reaction ID" value="UER00010"/>
</dbReference>
<dbReference type="InterPro" id="IPR029062">
    <property type="entry name" value="Class_I_gatase-like"/>
</dbReference>
<keyword evidence="5 10" id="KW-0315">Glutamine amidotransferase</keyword>
<keyword evidence="6 10" id="KW-0368">Histidine biosynthesis</keyword>
<keyword evidence="7 10" id="KW-0456">Lyase</keyword>
<dbReference type="EC" id="3.5.1.2" evidence="10"/>
<dbReference type="STRING" id="1423731.FC81_GL000583"/>
<evidence type="ECO:0000259" key="12">
    <source>
        <dbReference type="Pfam" id="PF00117"/>
    </source>
</evidence>
<comment type="pathway">
    <text evidence="1 10">Amino-acid biosynthesis; L-histidine biosynthesis; L-histidine from 5-phospho-alpha-D-ribose 1-diphosphate: step 5/9.</text>
</comment>
<dbReference type="Proteomes" id="UP000051621">
    <property type="component" value="Unassembled WGS sequence"/>
</dbReference>
<comment type="caution">
    <text evidence="13">The sequence shown here is derived from an EMBL/GenBank/DDBJ whole genome shotgun (WGS) entry which is preliminary data.</text>
</comment>
<dbReference type="EMBL" id="AZEF01000010">
    <property type="protein sequence ID" value="KRL02696.1"/>
    <property type="molecule type" value="Genomic_DNA"/>
</dbReference>
<comment type="catalytic activity">
    <reaction evidence="9 10">
        <text>L-glutamine + H2O = L-glutamate + NH4(+)</text>
        <dbReference type="Rhea" id="RHEA:15889"/>
        <dbReference type="ChEBI" id="CHEBI:15377"/>
        <dbReference type="ChEBI" id="CHEBI:28938"/>
        <dbReference type="ChEBI" id="CHEBI:29985"/>
        <dbReference type="ChEBI" id="CHEBI:58359"/>
        <dbReference type="EC" id="3.5.1.2"/>
    </reaction>
</comment>
<dbReference type="PIRSF" id="PIRSF000495">
    <property type="entry name" value="Amidotransf_hisH"/>
    <property type="match status" value="1"/>
</dbReference>
<keyword evidence="3 10" id="KW-0028">Amino-acid biosynthesis</keyword>
<feature type="active site" description="Nucleophile" evidence="10 11">
    <location>
        <position position="75"/>
    </location>
</feature>
<evidence type="ECO:0000256" key="1">
    <source>
        <dbReference type="ARBA" id="ARBA00005091"/>
    </source>
</evidence>
<evidence type="ECO:0000256" key="4">
    <source>
        <dbReference type="ARBA" id="ARBA00022801"/>
    </source>
</evidence>
<dbReference type="CDD" id="cd01748">
    <property type="entry name" value="GATase1_IGP_Synthase"/>
    <property type="match status" value="1"/>
</dbReference>
<reference evidence="13 14" key="1">
    <citation type="journal article" date="2015" name="Genome Announc.">
        <title>Expanding the biotechnology potential of lactobacilli through comparative genomics of 213 strains and associated genera.</title>
        <authorList>
            <person name="Sun Z."/>
            <person name="Harris H.M."/>
            <person name="McCann A."/>
            <person name="Guo C."/>
            <person name="Argimon S."/>
            <person name="Zhang W."/>
            <person name="Yang X."/>
            <person name="Jeffery I.B."/>
            <person name="Cooney J.C."/>
            <person name="Kagawa T.F."/>
            <person name="Liu W."/>
            <person name="Song Y."/>
            <person name="Salvetti E."/>
            <person name="Wrobel A."/>
            <person name="Rasinkangas P."/>
            <person name="Parkhill J."/>
            <person name="Rea M.C."/>
            <person name="O'Sullivan O."/>
            <person name="Ritari J."/>
            <person name="Douillard F.P."/>
            <person name="Paul Ross R."/>
            <person name="Yang R."/>
            <person name="Briner A.E."/>
            <person name="Felis G.E."/>
            <person name="de Vos W.M."/>
            <person name="Barrangou R."/>
            <person name="Klaenhammer T.R."/>
            <person name="Caufield P.W."/>
            <person name="Cui Y."/>
            <person name="Zhang H."/>
            <person name="O'Toole P.W."/>
        </authorList>
    </citation>
    <scope>NUCLEOTIDE SEQUENCE [LARGE SCALE GENOMIC DNA]</scope>
    <source>
        <strain evidence="13 14">DSM 19910</strain>
    </source>
</reference>
<feature type="active site" evidence="10 11">
    <location>
        <position position="177"/>
    </location>
</feature>
<evidence type="ECO:0000313" key="14">
    <source>
        <dbReference type="Proteomes" id="UP000051621"/>
    </source>
</evidence>
<gene>
    <name evidence="10" type="primary">hisH</name>
    <name evidence="13" type="ORF">FC81_GL000583</name>
</gene>
<dbReference type="Gene3D" id="3.40.50.880">
    <property type="match status" value="1"/>
</dbReference>
<dbReference type="PANTHER" id="PTHR42701:SF1">
    <property type="entry name" value="IMIDAZOLE GLYCEROL PHOSPHATE SYNTHASE SUBUNIT HISH"/>
    <property type="match status" value="1"/>
</dbReference>
<comment type="catalytic activity">
    <reaction evidence="8 10">
        <text>5-[(5-phospho-1-deoxy-D-ribulos-1-ylimino)methylamino]-1-(5-phospho-beta-D-ribosyl)imidazole-4-carboxamide + L-glutamine = D-erythro-1-(imidazol-4-yl)glycerol 3-phosphate + 5-amino-1-(5-phospho-beta-D-ribosyl)imidazole-4-carboxamide + L-glutamate + H(+)</text>
        <dbReference type="Rhea" id="RHEA:24793"/>
        <dbReference type="ChEBI" id="CHEBI:15378"/>
        <dbReference type="ChEBI" id="CHEBI:29985"/>
        <dbReference type="ChEBI" id="CHEBI:58278"/>
        <dbReference type="ChEBI" id="CHEBI:58359"/>
        <dbReference type="ChEBI" id="CHEBI:58475"/>
        <dbReference type="ChEBI" id="CHEBI:58525"/>
        <dbReference type="EC" id="4.3.2.10"/>
    </reaction>
</comment>
<keyword evidence="13" id="KW-0808">Transferase</keyword>
<comment type="subcellular location">
    <subcellularLocation>
        <location evidence="10">Cytoplasm</location>
    </subcellularLocation>
</comment>
<evidence type="ECO:0000256" key="2">
    <source>
        <dbReference type="ARBA" id="ARBA00011152"/>
    </source>
</evidence>
<dbReference type="InterPro" id="IPR017926">
    <property type="entry name" value="GATASE"/>
</dbReference>
<dbReference type="PANTHER" id="PTHR42701">
    <property type="entry name" value="IMIDAZOLE GLYCEROL PHOSPHATE SYNTHASE SUBUNIT HISH"/>
    <property type="match status" value="1"/>
</dbReference>